<keyword evidence="9" id="KW-1185">Reference proteome</keyword>
<evidence type="ECO:0000313" key="8">
    <source>
        <dbReference type="EMBL" id="CRG84370.1"/>
    </source>
</evidence>
<keyword evidence="2" id="KW-0805">Transcription regulation</keyword>
<evidence type="ECO:0000256" key="6">
    <source>
        <dbReference type="SAM" id="MobiDB-lite"/>
    </source>
</evidence>
<dbReference type="PROSITE" id="PS00463">
    <property type="entry name" value="ZN2_CY6_FUNGAL_1"/>
    <property type="match status" value="1"/>
</dbReference>
<reference evidence="8 9" key="1">
    <citation type="submission" date="2015-04" db="EMBL/GenBank/DDBJ databases">
        <authorList>
            <person name="Syromyatnikov M.Y."/>
            <person name="Popov V.N."/>
        </authorList>
    </citation>
    <scope>NUCLEOTIDE SEQUENCE [LARGE SCALE GENOMIC DNA]</scope>
    <source>
        <strain evidence="8">WF-38-12</strain>
    </source>
</reference>
<dbReference type="InterPro" id="IPR021858">
    <property type="entry name" value="Fun_TF"/>
</dbReference>
<dbReference type="SMART" id="SM00066">
    <property type="entry name" value="GAL4"/>
    <property type="match status" value="1"/>
</dbReference>
<dbReference type="SUPFAM" id="SSF57701">
    <property type="entry name" value="Zn2/Cys6 DNA-binding domain"/>
    <property type="match status" value="1"/>
</dbReference>
<keyword evidence="5" id="KW-0539">Nucleus</keyword>
<dbReference type="Pfam" id="PF11951">
    <property type="entry name" value="Fungal_trans_2"/>
    <property type="match status" value="1"/>
</dbReference>
<dbReference type="Pfam" id="PF00172">
    <property type="entry name" value="Zn_clus"/>
    <property type="match status" value="1"/>
</dbReference>
<sequence length="673" mass="76077">MRNPSVSSGRTASEPHSHSHNAQSGLAENRPVVLGNLEEQSPRVRHGSDSSKAKRVRTGCLTCRERHLKCDEALPRCQNCSKSGRICKRGVRLNFIDTQTVSPPHCITPPPRSFFAFQDESREIASEYEGGFERYPSLKPYNEVSQEVTSQFDFPDVLNASVVSRQSLPVSPSMLPSYPEAQHTDIQDPIFSEASYITPSFAEQPSFLPKSSSVSASNIPYINAPEEALLMQVFVEEVGLWMDSMDAQKHFTQKLPFHALGEPMLLNSILACGARHLYLVNPSFNEDRALHYYNAASRDLLSRLQDPNRDSVLCATTAVILNSYEIMCEGAVQRMNHIAGARALIKECRWNGKTPGVGGACFWLNVGMELLSCLHFDWQTAWDPDTWGMDIESELVPSQNLFGDEELWTHRMVFICAKVANFRASGPQFQESDRHTQAMRLQQRCHEWNTYKKWCDEWAKCIPRSMIPMTYLHPWQTTSKSAFPEVWLIRRPAIAGRLFYHTTCILLAKCHPVESEFSAEMRDMQQRHAYDLCGIVAHVKDRGVATMSIRCLAIAAECLVSRDAQEEVLCIVDKIMKEAGWRIGFLKNELQEKWGWETSNNRPQPESASSTTPLNGHSLLNSNSIQTPSRTRIQSGIVNPLMATADFSMPNHPYQDHYVAPQSHLDGYNYPPY</sequence>
<evidence type="ECO:0000259" key="7">
    <source>
        <dbReference type="PROSITE" id="PS50048"/>
    </source>
</evidence>
<protein>
    <submittedName>
        <fullName evidence="8">Transcriptional regulatory protein moc3</fullName>
    </submittedName>
</protein>
<name>A0A0U1LPG4_TALIS</name>
<dbReference type="STRING" id="28573.A0A0U1LPG4"/>
<evidence type="ECO:0000313" key="9">
    <source>
        <dbReference type="Proteomes" id="UP000054383"/>
    </source>
</evidence>
<keyword evidence="3" id="KW-0238">DNA-binding</keyword>
<dbReference type="AlphaFoldDB" id="A0A0U1LPG4"/>
<dbReference type="PANTHER" id="PTHR37534:SF40">
    <property type="entry name" value="ZN(2)-C6 FUNGAL-TYPE DOMAIN-CONTAINING PROTEIN"/>
    <property type="match status" value="1"/>
</dbReference>
<dbReference type="PROSITE" id="PS50048">
    <property type="entry name" value="ZN2_CY6_FUNGAL_2"/>
    <property type="match status" value="1"/>
</dbReference>
<accession>A0A0U1LPG4</accession>
<dbReference type="Gene3D" id="4.10.240.10">
    <property type="entry name" value="Zn(2)-C6 fungal-type DNA-binding domain"/>
    <property type="match status" value="1"/>
</dbReference>
<dbReference type="InterPro" id="IPR001138">
    <property type="entry name" value="Zn2Cys6_DnaBD"/>
</dbReference>
<evidence type="ECO:0000256" key="4">
    <source>
        <dbReference type="ARBA" id="ARBA00023163"/>
    </source>
</evidence>
<dbReference type="GO" id="GO:0045944">
    <property type="term" value="P:positive regulation of transcription by RNA polymerase II"/>
    <property type="evidence" value="ECO:0007669"/>
    <property type="project" value="TreeGrafter"/>
</dbReference>
<evidence type="ECO:0000256" key="2">
    <source>
        <dbReference type="ARBA" id="ARBA00023015"/>
    </source>
</evidence>
<gene>
    <name evidence="8" type="ORF">PISL3812_01664</name>
</gene>
<evidence type="ECO:0000256" key="5">
    <source>
        <dbReference type="ARBA" id="ARBA00023242"/>
    </source>
</evidence>
<dbReference type="OMA" id="KECRWNA"/>
<organism evidence="8 9">
    <name type="scientific">Talaromyces islandicus</name>
    <name type="common">Penicillium islandicum</name>
    <dbReference type="NCBI Taxonomy" id="28573"/>
    <lineage>
        <taxon>Eukaryota</taxon>
        <taxon>Fungi</taxon>
        <taxon>Dikarya</taxon>
        <taxon>Ascomycota</taxon>
        <taxon>Pezizomycotina</taxon>
        <taxon>Eurotiomycetes</taxon>
        <taxon>Eurotiomycetidae</taxon>
        <taxon>Eurotiales</taxon>
        <taxon>Trichocomaceae</taxon>
        <taxon>Talaromyces</taxon>
        <taxon>Talaromyces sect. Islandici</taxon>
    </lineage>
</organism>
<dbReference type="CDD" id="cd00067">
    <property type="entry name" value="GAL4"/>
    <property type="match status" value="1"/>
</dbReference>
<comment type="subcellular location">
    <subcellularLocation>
        <location evidence="1">Nucleus</location>
    </subcellularLocation>
</comment>
<dbReference type="PANTHER" id="PTHR37534">
    <property type="entry name" value="TRANSCRIPTIONAL ACTIVATOR PROTEIN UGA3"/>
    <property type="match status" value="1"/>
</dbReference>
<dbReference type="GO" id="GO:0000976">
    <property type="term" value="F:transcription cis-regulatory region binding"/>
    <property type="evidence" value="ECO:0007669"/>
    <property type="project" value="TreeGrafter"/>
</dbReference>
<dbReference type="GO" id="GO:0008270">
    <property type="term" value="F:zinc ion binding"/>
    <property type="evidence" value="ECO:0007669"/>
    <property type="project" value="InterPro"/>
</dbReference>
<feature type="region of interest" description="Disordered" evidence="6">
    <location>
        <begin position="597"/>
        <end position="625"/>
    </location>
</feature>
<evidence type="ECO:0000256" key="1">
    <source>
        <dbReference type="ARBA" id="ARBA00004123"/>
    </source>
</evidence>
<dbReference type="EMBL" id="CVMT01000001">
    <property type="protein sequence ID" value="CRG84370.1"/>
    <property type="molecule type" value="Genomic_DNA"/>
</dbReference>
<dbReference type="Proteomes" id="UP000054383">
    <property type="component" value="Unassembled WGS sequence"/>
</dbReference>
<dbReference type="OrthoDB" id="4078573at2759"/>
<proteinExistence type="predicted"/>
<evidence type="ECO:0000256" key="3">
    <source>
        <dbReference type="ARBA" id="ARBA00023125"/>
    </source>
</evidence>
<keyword evidence="4" id="KW-0804">Transcription</keyword>
<dbReference type="GO" id="GO:0000981">
    <property type="term" value="F:DNA-binding transcription factor activity, RNA polymerase II-specific"/>
    <property type="evidence" value="ECO:0007669"/>
    <property type="project" value="InterPro"/>
</dbReference>
<feature type="domain" description="Zn(2)-C6 fungal-type" evidence="7">
    <location>
        <begin position="59"/>
        <end position="89"/>
    </location>
</feature>
<feature type="region of interest" description="Disordered" evidence="6">
    <location>
        <begin position="1"/>
        <end position="29"/>
    </location>
</feature>
<dbReference type="InterPro" id="IPR036864">
    <property type="entry name" value="Zn2-C6_fun-type_DNA-bd_sf"/>
</dbReference>
<feature type="compositionally biased region" description="Polar residues" evidence="6">
    <location>
        <begin position="1"/>
        <end position="11"/>
    </location>
</feature>
<dbReference type="GO" id="GO:0005634">
    <property type="term" value="C:nucleus"/>
    <property type="evidence" value="ECO:0007669"/>
    <property type="project" value="UniProtKB-SubCell"/>
</dbReference>